<dbReference type="Proteomes" id="UP001732700">
    <property type="component" value="Chromosome 6D"/>
</dbReference>
<proteinExistence type="predicted"/>
<evidence type="ECO:0000313" key="2">
    <source>
        <dbReference type="Proteomes" id="UP001732700"/>
    </source>
</evidence>
<organism evidence="1 2">
    <name type="scientific">Avena sativa</name>
    <name type="common">Oat</name>
    <dbReference type="NCBI Taxonomy" id="4498"/>
    <lineage>
        <taxon>Eukaryota</taxon>
        <taxon>Viridiplantae</taxon>
        <taxon>Streptophyta</taxon>
        <taxon>Embryophyta</taxon>
        <taxon>Tracheophyta</taxon>
        <taxon>Spermatophyta</taxon>
        <taxon>Magnoliopsida</taxon>
        <taxon>Liliopsida</taxon>
        <taxon>Poales</taxon>
        <taxon>Poaceae</taxon>
        <taxon>BOP clade</taxon>
        <taxon>Pooideae</taxon>
        <taxon>Poodae</taxon>
        <taxon>Poeae</taxon>
        <taxon>Poeae Chloroplast Group 1 (Aveneae type)</taxon>
        <taxon>Aveninae</taxon>
        <taxon>Avena</taxon>
    </lineage>
</organism>
<accession>A0ACD5ZDP3</accession>
<name>A0ACD5ZDP3_AVESA</name>
<protein>
    <submittedName>
        <fullName evidence="1">Uncharacterized protein</fullName>
    </submittedName>
</protein>
<reference evidence="1" key="1">
    <citation type="submission" date="2021-05" db="EMBL/GenBank/DDBJ databases">
        <authorList>
            <person name="Scholz U."/>
            <person name="Mascher M."/>
            <person name="Fiebig A."/>
        </authorList>
    </citation>
    <scope>NUCLEOTIDE SEQUENCE [LARGE SCALE GENOMIC DNA]</scope>
</reference>
<keyword evidence="2" id="KW-1185">Reference proteome</keyword>
<dbReference type="EnsemblPlants" id="AVESA.00010b.r2.6DG1150340.1">
    <property type="protein sequence ID" value="AVESA.00010b.r2.6DG1150340.1.CDS.1"/>
    <property type="gene ID" value="AVESA.00010b.r2.6DG1150340"/>
</dbReference>
<reference evidence="1" key="2">
    <citation type="submission" date="2025-09" db="UniProtKB">
        <authorList>
            <consortium name="EnsemblPlants"/>
        </authorList>
    </citation>
    <scope>IDENTIFICATION</scope>
</reference>
<sequence>MAAMATTRPISLLLLLLAAAHGIGGTTPIIDSTCAAVSHNSTKHTDYDYCVRALSADPAALSATDTRGLAAAAVNLTVANITDTKHVISDLLLNLERCLKYYGDMDDTVARALDDISAGLAADASEKLSQVLDDDFSSWCTLILVQGYAQRNPIDVENHNVYLVSAMASDITELLLRSGHAL</sequence>
<evidence type="ECO:0000313" key="1">
    <source>
        <dbReference type="EnsemblPlants" id="AVESA.00010b.r2.6DG1150340.1.CDS.1"/>
    </source>
</evidence>